<evidence type="ECO:0000256" key="3">
    <source>
        <dbReference type="ARBA" id="ARBA00022525"/>
    </source>
</evidence>
<keyword evidence="4 9" id="KW-0732">Signal</keyword>
<keyword evidence="6" id="KW-0442">Lipid degradation</keyword>
<dbReference type="InterPro" id="IPR035669">
    <property type="entry name" value="SGNH_plant_lipase-like"/>
</dbReference>
<dbReference type="Proteomes" id="UP000298652">
    <property type="component" value="Chromosome 1"/>
</dbReference>
<dbReference type="Gene3D" id="3.40.50.1110">
    <property type="entry name" value="SGNH hydrolase"/>
    <property type="match status" value="1"/>
</dbReference>
<dbReference type="GO" id="GO:0016042">
    <property type="term" value="P:lipid catabolic process"/>
    <property type="evidence" value="ECO:0007669"/>
    <property type="project" value="UniProtKB-KW"/>
</dbReference>
<dbReference type="InterPro" id="IPR036514">
    <property type="entry name" value="SGNH_hydro_sf"/>
</dbReference>
<organism evidence="10 11">
    <name type="scientific">Setaria viridis</name>
    <name type="common">Green bristlegrass</name>
    <name type="synonym">Setaria italica subsp. viridis</name>
    <dbReference type="NCBI Taxonomy" id="4556"/>
    <lineage>
        <taxon>Eukaryota</taxon>
        <taxon>Viridiplantae</taxon>
        <taxon>Streptophyta</taxon>
        <taxon>Embryophyta</taxon>
        <taxon>Tracheophyta</taxon>
        <taxon>Spermatophyta</taxon>
        <taxon>Magnoliopsida</taxon>
        <taxon>Liliopsida</taxon>
        <taxon>Poales</taxon>
        <taxon>Poaceae</taxon>
        <taxon>PACMAD clade</taxon>
        <taxon>Panicoideae</taxon>
        <taxon>Panicodae</taxon>
        <taxon>Paniceae</taxon>
        <taxon>Cenchrinae</taxon>
        <taxon>Setaria</taxon>
    </lineage>
</organism>
<dbReference type="PANTHER" id="PTHR45650:SF16">
    <property type="entry name" value="OS02G0732800 PROTEIN"/>
    <property type="match status" value="1"/>
</dbReference>
<evidence type="ECO:0000313" key="11">
    <source>
        <dbReference type="Proteomes" id="UP000298652"/>
    </source>
</evidence>
<feature type="signal peptide" evidence="9">
    <location>
        <begin position="1"/>
        <end position="16"/>
    </location>
</feature>
<keyword evidence="7" id="KW-0443">Lipid metabolism</keyword>
<keyword evidence="3" id="KW-0964">Secreted</keyword>
<evidence type="ECO:0000256" key="2">
    <source>
        <dbReference type="ARBA" id="ARBA00008668"/>
    </source>
</evidence>
<dbReference type="InterPro" id="IPR051238">
    <property type="entry name" value="GDSL_esterase/lipase"/>
</dbReference>
<dbReference type="EMBL" id="CM016552">
    <property type="protein sequence ID" value="TKW41438.1"/>
    <property type="molecule type" value="Genomic_DNA"/>
</dbReference>
<protein>
    <recommendedName>
        <fullName evidence="12">GDSL esterase/lipase</fullName>
    </recommendedName>
</protein>
<dbReference type="OMA" id="CLDYIND"/>
<evidence type="ECO:0000256" key="4">
    <source>
        <dbReference type="ARBA" id="ARBA00022729"/>
    </source>
</evidence>
<feature type="compositionally biased region" description="Low complexity" evidence="8">
    <location>
        <begin position="377"/>
        <end position="391"/>
    </location>
</feature>
<evidence type="ECO:0000256" key="6">
    <source>
        <dbReference type="ARBA" id="ARBA00022963"/>
    </source>
</evidence>
<dbReference type="GO" id="GO:0005576">
    <property type="term" value="C:extracellular region"/>
    <property type="evidence" value="ECO:0007669"/>
    <property type="project" value="UniProtKB-SubCell"/>
</dbReference>
<feature type="chain" id="PRO_5021021124" description="GDSL esterase/lipase" evidence="9">
    <location>
        <begin position="17"/>
        <end position="401"/>
    </location>
</feature>
<name>A0A4U6WF12_SETVI</name>
<evidence type="ECO:0000256" key="1">
    <source>
        <dbReference type="ARBA" id="ARBA00004613"/>
    </source>
</evidence>
<accession>A0A4U6WF12</accession>
<evidence type="ECO:0000256" key="7">
    <source>
        <dbReference type="ARBA" id="ARBA00023098"/>
    </source>
</evidence>
<dbReference type="CDD" id="cd01837">
    <property type="entry name" value="SGNH_plant_lipase_like"/>
    <property type="match status" value="1"/>
</dbReference>
<evidence type="ECO:0000256" key="5">
    <source>
        <dbReference type="ARBA" id="ARBA00022801"/>
    </source>
</evidence>
<gene>
    <name evidence="10" type="ORF">SEVIR_1G315900v2</name>
</gene>
<dbReference type="AlphaFoldDB" id="A0A4U6WF12"/>
<feature type="region of interest" description="Disordered" evidence="8">
    <location>
        <begin position="376"/>
        <end position="401"/>
    </location>
</feature>
<comment type="similarity">
    <text evidence="2">Belongs to the 'GDSL' lipolytic enzyme family.</text>
</comment>
<evidence type="ECO:0008006" key="12">
    <source>
        <dbReference type="Google" id="ProtNLM"/>
    </source>
</evidence>
<evidence type="ECO:0000256" key="9">
    <source>
        <dbReference type="SAM" id="SignalP"/>
    </source>
</evidence>
<dbReference type="PANTHER" id="PTHR45650">
    <property type="entry name" value="GDSL-LIKE LIPASE/ACYLHYDROLASE-RELATED"/>
    <property type="match status" value="1"/>
</dbReference>
<reference evidence="10" key="1">
    <citation type="submission" date="2019-03" db="EMBL/GenBank/DDBJ databases">
        <title>WGS assembly of Setaria viridis.</title>
        <authorList>
            <person name="Huang P."/>
            <person name="Jenkins J."/>
            <person name="Grimwood J."/>
            <person name="Barry K."/>
            <person name="Healey A."/>
            <person name="Mamidi S."/>
            <person name="Sreedasyam A."/>
            <person name="Shu S."/>
            <person name="Feldman M."/>
            <person name="Wu J."/>
            <person name="Yu Y."/>
            <person name="Chen C."/>
            <person name="Johnson J."/>
            <person name="Rokhsar D."/>
            <person name="Baxter I."/>
            <person name="Schmutz J."/>
            <person name="Brutnell T."/>
            <person name="Kellogg E."/>
        </authorList>
    </citation>
    <scope>NUCLEOTIDE SEQUENCE [LARGE SCALE GENOMIC DNA]</scope>
</reference>
<dbReference type="Gramene" id="TKW41438">
    <property type="protein sequence ID" value="TKW41438"/>
    <property type="gene ID" value="SEVIR_1G315900v2"/>
</dbReference>
<evidence type="ECO:0000256" key="8">
    <source>
        <dbReference type="SAM" id="MobiDB-lite"/>
    </source>
</evidence>
<feature type="compositionally biased region" description="Pro residues" evidence="8">
    <location>
        <begin position="392"/>
        <end position="401"/>
    </location>
</feature>
<keyword evidence="11" id="KW-1185">Reference proteome</keyword>
<sequence length="401" mass="42463">MAALAVVFVFAIAVFAHCSAAMGAAAAVVDPNTSDTRNFTVPSAPSTTAKGPVTYVFGDSMSDVGNNNYFPMSLAKSNYPWYGIDYPGREATGRFTNGKTIGDYMADKFGVPSPPPFLSLSLAGKDVLGGVNFASGGAGILNETGVYFVQYFSFDEQITCFETVKKAMIAKIGKEAAEAAVNAALFQIGLGSNDYINNFLQPFMADGTTYTHDQFIRLLITTLDRQLKRLYGLGARKVVFNGLAPLGCIPSQRVRSTDGKCLGKVNAYAAQFNAAARKLLDGLNAKLPGAQMALADCYSVVMELIDHPEKHGFTTAHTSCCNVDTEVGGLCLPNTRPCRDRSAFVFWDAYHTSDAANKVIADRLWADMMVSAGHGGAASAPPRAGASSPAAAPAPSPSDDY</sequence>
<comment type="subcellular location">
    <subcellularLocation>
        <location evidence="1">Secreted</location>
    </subcellularLocation>
</comment>
<evidence type="ECO:0000313" key="10">
    <source>
        <dbReference type="EMBL" id="TKW41438.1"/>
    </source>
</evidence>
<dbReference type="Pfam" id="PF00657">
    <property type="entry name" value="Lipase_GDSL"/>
    <property type="match status" value="1"/>
</dbReference>
<proteinExistence type="inferred from homology"/>
<dbReference type="GO" id="GO:0016788">
    <property type="term" value="F:hydrolase activity, acting on ester bonds"/>
    <property type="evidence" value="ECO:0007669"/>
    <property type="project" value="InterPro"/>
</dbReference>
<dbReference type="SUPFAM" id="SSF52266">
    <property type="entry name" value="SGNH hydrolase"/>
    <property type="match status" value="1"/>
</dbReference>
<keyword evidence="5" id="KW-0378">Hydrolase</keyword>
<dbReference type="InterPro" id="IPR001087">
    <property type="entry name" value="GDSL"/>
</dbReference>